<evidence type="ECO:0000313" key="2">
    <source>
        <dbReference type="Proteomes" id="UP000183832"/>
    </source>
</evidence>
<gene>
    <name evidence="1" type="ORF">CLUMA_CG001319</name>
</gene>
<protein>
    <submittedName>
        <fullName evidence="1">CLUMA_CG001319, isoform A</fullName>
    </submittedName>
</protein>
<dbReference type="Proteomes" id="UP000183832">
    <property type="component" value="Unassembled WGS sequence"/>
</dbReference>
<accession>A0A1J1HM43</accession>
<keyword evidence="2" id="KW-1185">Reference proteome</keyword>
<organism evidence="1 2">
    <name type="scientific">Clunio marinus</name>
    <dbReference type="NCBI Taxonomy" id="568069"/>
    <lineage>
        <taxon>Eukaryota</taxon>
        <taxon>Metazoa</taxon>
        <taxon>Ecdysozoa</taxon>
        <taxon>Arthropoda</taxon>
        <taxon>Hexapoda</taxon>
        <taxon>Insecta</taxon>
        <taxon>Pterygota</taxon>
        <taxon>Neoptera</taxon>
        <taxon>Endopterygota</taxon>
        <taxon>Diptera</taxon>
        <taxon>Nematocera</taxon>
        <taxon>Chironomoidea</taxon>
        <taxon>Chironomidae</taxon>
        <taxon>Clunio</taxon>
    </lineage>
</organism>
<reference evidence="1 2" key="1">
    <citation type="submission" date="2015-04" db="EMBL/GenBank/DDBJ databases">
        <authorList>
            <person name="Syromyatnikov M.Y."/>
            <person name="Popov V.N."/>
        </authorList>
    </citation>
    <scope>NUCLEOTIDE SEQUENCE [LARGE SCALE GENOMIC DNA]</scope>
</reference>
<name>A0A1J1HM43_9DIPT</name>
<sequence length="154" mass="17779">MEIILNSKNIDEVDSKVSVNKSRFNSLNWFYNLISEHTGSLSFDPFGLTKFFFAYQLVEVNNEFETHTTTCVTCSAKDENQVKEKSRITLSHQISITFNLMTRDENLLNLLKVKQNDIVVSCCRIRNDESVGVKCWEEFFNVCLQPACHPSNVR</sequence>
<proteinExistence type="predicted"/>
<dbReference type="AlphaFoldDB" id="A0A1J1HM43"/>
<evidence type="ECO:0000313" key="1">
    <source>
        <dbReference type="EMBL" id="CRK87518.1"/>
    </source>
</evidence>
<dbReference type="EMBL" id="CVRI01000004">
    <property type="protein sequence ID" value="CRK87518.1"/>
    <property type="molecule type" value="Genomic_DNA"/>
</dbReference>